<evidence type="ECO:0000259" key="7">
    <source>
        <dbReference type="SMART" id="SM00849"/>
    </source>
</evidence>
<dbReference type="PANTHER" id="PTHR30619">
    <property type="entry name" value="DNA INTERNALIZATION/COMPETENCE PROTEIN COMEC/REC2"/>
    <property type="match status" value="1"/>
</dbReference>
<feature type="transmembrane region" description="Helical" evidence="6">
    <location>
        <begin position="418"/>
        <end position="436"/>
    </location>
</feature>
<reference evidence="8" key="1">
    <citation type="submission" date="2024-05" db="EMBL/GenBank/DDBJ databases">
        <authorList>
            <person name="Yu L."/>
        </authorList>
    </citation>
    <scope>NUCLEOTIDE SEQUENCE</scope>
    <source>
        <strain evidence="8">G08B096</strain>
    </source>
</reference>
<keyword evidence="5 6" id="KW-0472">Membrane</keyword>
<feature type="transmembrane region" description="Helical" evidence="6">
    <location>
        <begin position="379"/>
        <end position="398"/>
    </location>
</feature>
<keyword evidence="3 6" id="KW-0812">Transmembrane</keyword>
<sequence length="788" mass="79506">MAWAAGWLAVGAPDAGVDARVVSVVAWGAASGSLILLLALRRRANRSSERRARRRARALVVLPAVVVACVAAALVAHAAATALAVRAGSPLHRAAADHAIVDIIAEVTSAPRALVAPATMPWLAEAADGGGTVRFDVRVTAVGGAEVAPVSATVNADASGDLVFGAGVAFRADVRQVEAAEAQGFRLRPVGDVHVEPPLGVLDWAAELRRAFADAAERLPGDGGALVPGLAIGDTGAVGVELDTAMKLASLSHLTAVSGANCAIVTALAFALAAACRLPRSMRVVLALVALLAFIALVTPESSVVRAGAMAVVVLVATATGRTGGGVAALSVAVIVLLVADPWYARDYGFALSVCATAGLLLLAGPLGTRLARVMPAPLAVVIAVPLAAQLACQPVLILLDASLALYGVPANLLAGPAAPIGTVAGLVGCLLLPVLPSVGVAALQVAWVPASWIALVAHGVAELPAARLPWLPDAPGAILLAGVTGASLWLVSTHRRPRWAVRAVGLLTLVALAIPLGILVGGPAITRAGAPGDWAVAACDVGQGDAVLLRSGGRAMLVDTGPEPAALSRCLELTGVLRIDVLVLTHWDADHVGGAAAVAGRVGAVLHGPLDGPRSARVLDPLRAGGATTAEATIGRRGVLGDLAWTVLWPPEGEPPGNDASVVLETRAAEWRGLFLGDLGEEAQSRLRARTHLTGFDLVKVAHHGSADQSAAVYEDAAATVGIVGVGADNGYGHPTERALELLRSAGTAVVRTDAGGTALLSVDDGRFRLWSERAPPPPAAAGMPRG</sequence>
<dbReference type="GO" id="GO:0005886">
    <property type="term" value="C:plasma membrane"/>
    <property type="evidence" value="ECO:0007669"/>
    <property type="project" value="UniProtKB-SubCell"/>
</dbReference>
<feature type="transmembrane region" description="Helical" evidence="6">
    <location>
        <begin position="282"/>
        <end position="298"/>
    </location>
</feature>
<feature type="transmembrane region" description="Helical" evidence="6">
    <location>
        <begin position="350"/>
        <end position="367"/>
    </location>
</feature>
<feature type="transmembrane region" description="Helical" evidence="6">
    <location>
        <begin position="504"/>
        <end position="526"/>
    </location>
</feature>
<dbReference type="SUPFAM" id="SSF56281">
    <property type="entry name" value="Metallo-hydrolase/oxidoreductase"/>
    <property type="match status" value="1"/>
</dbReference>
<keyword evidence="2" id="KW-1003">Cell membrane</keyword>
<proteinExistence type="predicted"/>
<evidence type="ECO:0000256" key="1">
    <source>
        <dbReference type="ARBA" id="ARBA00004651"/>
    </source>
</evidence>
<keyword evidence="4 6" id="KW-1133">Transmembrane helix</keyword>
<evidence type="ECO:0000256" key="4">
    <source>
        <dbReference type="ARBA" id="ARBA00022989"/>
    </source>
</evidence>
<feature type="domain" description="Metallo-beta-lactamase" evidence="7">
    <location>
        <begin position="544"/>
        <end position="730"/>
    </location>
</feature>
<evidence type="ECO:0000313" key="8">
    <source>
        <dbReference type="EMBL" id="XBX80803.1"/>
    </source>
</evidence>
<dbReference type="InterPro" id="IPR004477">
    <property type="entry name" value="ComEC_N"/>
</dbReference>
<dbReference type="AlphaFoldDB" id="A0AAU7W2X3"/>
<gene>
    <name evidence="8" type="ORF">ABIQ69_09230</name>
</gene>
<feature type="transmembrane region" description="Helical" evidence="6">
    <location>
        <begin position="474"/>
        <end position="492"/>
    </location>
</feature>
<evidence type="ECO:0000256" key="3">
    <source>
        <dbReference type="ARBA" id="ARBA00022692"/>
    </source>
</evidence>
<dbReference type="InterPro" id="IPR001279">
    <property type="entry name" value="Metallo-B-lactamas"/>
</dbReference>
<dbReference type="Gene3D" id="3.60.15.10">
    <property type="entry name" value="Ribonuclease Z/Hydroxyacylglutathione hydrolase-like"/>
    <property type="match status" value="1"/>
</dbReference>
<evidence type="ECO:0000256" key="6">
    <source>
        <dbReference type="SAM" id="Phobius"/>
    </source>
</evidence>
<comment type="subcellular location">
    <subcellularLocation>
        <location evidence="1">Cell membrane</location>
        <topology evidence="1">Multi-pass membrane protein</topology>
    </subcellularLocation>
</comment>
<evidence type="ECO:0000256" key="5">
    <source>
        <dbReference type="ARBA" id="ARBA00023136"/>
    </source>
</evidence>
<feature type="transmembrane region" description="Helical" evidence="6">
    <location>
        <begin position="20"/>
        <end position="40"/>
    </location>
</feature>
<dbReference type="Pfam" id="PF03772">
    <property type="entry name" value="Competence"/>
    <property type="match status" value="1"/>
</dbReference>
<feature type="transmembrane region" description="Helical" evidence="6">
    <location>
        <begin position="60"/>
        <end position="85"/>
    </location>
</feature>
<organism evidence="8">
    <name type="scientific">Agromyces sp. G08B096</name>
    <dbReference type="NCBI Taxonomy" id="3156399"/>
    <lineage>
        <taxon>Bacteria</taxon>
        <taxon>Bacillati</taxon>
        <taxon>Actinomycetota</taxon>
        <taxon>Actinomycetes</taxon>
        <taxon>Micrococcales</taxon>
        <taxon>Microbacteriaceae</taxon>
        <taxon>Agromyces</taxon>
    </lineage>
</organism>
<name>A0AAU7W2X3_9MICO</name>
<dbReference type="InterPro" id="IPR036866">
    <property type="entry name" value="RibonucZ/Hydroxyglut_hydro"/>
</dbReference>
<feature type="transmembrane region" description="Helical" evidence="6">
    <location>
        <begin position="304"/>
        <end position="320"/>
    </location>
</feature>
<feature type="transmembrane region" description="Helical" evidence="6">
    <location>
        <begin position="254"/>
        <end position="275"/>
    </location>
</feature>
<dbReference type="EMBL" id="CP158374">
    <property type="protein sequence ID" value="XBX80803.1"/>
    <property type="molecule type" value="Genomic_DNA"/>
</dbReference>
<dbReference type="SMART" id="SM00849">
    <property type="entry name" value="Lactamase_B"/>
    <property type="match status" value="1"/>
</dbReference>
<dbReference type="RefSeq" id="WP_350346829.1">
    <property type="nucleotide sequence ID" value="NZ_CP158374.1"/>
</dbReference>
<dbReference type="InterPro" id="IPR052159">
    <property type="entry name" value="Competence_DNA_uptake"/>
</dbReference>
<dbReference type="Pfam" id="PF00753">
    <property type="entry name" value="Lactamase_B"/>
    <property type="match status" value="1"/>
</dbReference>
<dbReference type="NCBIfam" id="TIGR00360">
    <property type="entry name" value="ComEC_N-term"/>
    <property type="match status" value="1"/>
</dbReference>
<dbReference type="PANTHER" id="PTHR30619:SF1">
    <property type="entry name" value="RECOMBINATION PROTEIN 2"/>
    <property type="match status" value="1"/>
</dbReference>
<evidence type="ECO:0000256" key="2">
    <source>
        <dbReference type="ARBA" id="ARBA00022475"/>
    </source>
</evidence>
<feature type="transmembrane region" description="Helical" evidence="6">
    <location>
        <begin position="327"/>
        <end position="344"/>
    </location>
</feature>
<protein>
    <submittedName>
        <fullName evidence="8">ComEC/Rec2 family competence protein</fullName>
    </submittedName>
</protein>
<feature type="transmembrane region" description="Helical" evidence="6">
    <location>
        <begin position="443"/>
        <end position="462"/>
    </location>
</feature>
<accession>A0AAU7W2X3</accession>